<name>A0A2G9C8B6_9BURK</name>
<sequence>MASGRGLVRDGLGAARGGGGRGRRSRGGALSGVAAEADAAGRRRPAGRPGARRLVAGAGLRRPGARGGRLGLRHGHLEQQRGHLGAGDADACGRRDPSRRWARGAQRTAWAVRVARADDAALRQHDGRGRLGQCIGVWRRADPDDCLGHGAAALVAGPGGAARALAGRRRAEAVAREPQPGDACAAGPGAASGAVERRAGGCAGLGARPARAAAGTLAAAGRRAAGRRGVAARRPAPAGRGRRGLVRAQDRQHRELQRRCGHRARHPAATPALPDRAAVQPRIALRSASGLLDDLAAPGAGRRDRRATGGLAGGLTLGDARRRPVPRVSPPPGPPTRAAFAALLAFTAFTAVWRYPMADDTFLLPPLPERACLGVIAPAGPPREGTLELVVPLIERLGFRAKVFPGCAGPAFLGHLAADDGRRLADLQDALADPQVDAVIGLRGGYGCMRLLDRIDRAALRRHPKPLIGYSDLTALHALRQQLGMAGWHAPMPASDWHKGEAAWADAQALADRLRAGLRAGDVLGPALAPHALNRGAAPVRGVLSGGNLAVLVALLGTPFMPDLRGSILFLEDVAEDPYKIDRLLCQLRLGGALEDLAGVLLGSFTDADAPDEVLTDYFGDLGVPVLAGWPSGHATPNLPLPIGLAVTMDPVGRTLSV</sequence>
<dbReference type="EMBL" id="PEOG01000033">
    <property type="protein sequence ID" value="PIM52690.1"/>
    <property type="molecule type" value="Genomic_DNA"/>
</dbReference>
<dbReference type="InterPro" id="IPR029062">
    <property type="entry name" value="Class_I_gatase-like"/>
</dbReference>
<dbReference type="SUPFAM" id="SSF141986">
    <property type="entry name" value="LD-carboxypeptidase A C-terminal domain-like"/>
    <property type="match status" value="1"/>
</dbReference>
<dbReference type="InterPro" id="IPR040921">
    <property type="entry name" value="Peptidase_S66C"/>
</dbReference>
<dbReference type="InterPro" id="IPR027461">
    <property type="entry name" value="Carboxypeptidase_A_C_sf"/>
</dbReference>
<feature type="domain" description="LD-carboxypeptidase N-terminal" evidence="7">
    <location>
        <begin position="374"/>
        <end position="490"/>
    </location>
</feature>
<evidence type="ECO:0000256" key="5">
    <source>
        <dbReference type="ARBA" id="ARBA00022825"/>
    </source>
</evidence>
<evidence type="ECO:0000313" key="10">
    <source>
        <dbReference type="Proteomes" id="UP000231501"/>
    </source>
</evidence>
<accession>A0A2G9C8B6</accession>
<feature type="compositionally biased region" description="Low complexity" evidence="6">
    <location>
        <begin position="225"/>
        <end position="239"/>
    </location>
</feature>
<feature type="compositionally biased region" description="Low complexity" evidence="6">
    <location>
        <begin position="1"/>
        <end position="13"/>
    </location>
</feature>
<dbReference type="CDD" id="cd07025">
    <property type="entry name" value="Peptidase_S66"/>
    <property type="match status" value="1"/>
</dbReference>
<keyword evidence="10" id="KW-1185">Reference proteome</keyword>
<evidence type="ECO:0000256" key="3">
    <source>
        <dbReference type="ARBA" id="ARBA00022670"/>
    </source>
</evidence>
<dbReference type="InterPro" id="IPR027478">
    <property type="entry name" value="LdcA_N"/>
</dbReference>
<dbReference type="InterPro" id="IPR040449">
    <property type="entry name" value="Peptidase_S66_N"/>
</dbReference>
<comment type="similarity">
    <text evidence="1">Belongs to the peptidase S66 family.</text>
</comment>
<feature type="region of interest" description="Disordered" evidence="6">
    <location>
        <begin position="225"/>
        <end position="251"/>
    </location>
</feature>
<evidence type="ECO:0008006" key="11">
    <source>
        <dbReference type="Google" id="ProtNLM"/>
    </source>
</evidence>
<dbReference type="Pfam" id="PF17676">
    <property type="entry name" value="Peptidase_S66C"/>
    <property type="match status" value="1"/>
</dbReference>
<dbReference type="Gene3D" id="3.40.50.10740">
    <property type="entry name" value="Class I glutamine amidotransferase-like"/>
    <property type="match status" value="1"/>
</dbReference>
<evidence type="ECO:0000256" key="1">
    <source>
        <dbReference type="ARBA" id="ARBA00010233"/>
    </source>
</evidence>
<feature type="region of interest" description="Disordered" evidence="6">
    <location>
        <begin position="296"/>
        <end position="334"/>
    </location>
</feature>
<feature type="compositionally biased region" description="Low complexity" evidence="6">
    <location>
        <begin position="27"/>
        <end position="38"/>
    </location>
</feature>
<feature type="domain" description="LD-carboxypeptidase C-terminal" evidence="8">
    <location>
        <begin position="541"/>
        <end position="649"/>
    </location>
</feature>
<reference evidence="9 10" key="1">
    <citation type="submission" date="2017-11" db="EMBL/GenBank/DDBJ databases">
        <title>Draft genome sequence of Mitsuaria sp. HWN-4.</title>
        <authorList>
            <person name="Gundlapally S.R."/>
        </authorList>
    </citation>
    <scope>NUCLEOTIDE SEQUENCE [LARGE SCALE GENOMIC DNA]</scope>
    <source>
        <strain evidence="9 10">HWN-4</strain>
    </source>
</reference>
<dbReference type="Pfam" id="PF02016">
    <property type="entry name" value="Peptidase_S66"/>
    <property type="match status" value="1"/>
</dbReference>
<organism evidence="9 10">
    <name type="scientific">Roseateles chitinivorans</name>
    <dbReference type="NCBI Taxonomy" id="2917965"/>
    <lineage>
        <taxon>Bacteria</taxon>
        <taxon>Pseudomonadati</taxon>
        <taxon>Pseudomonadota</taxon>
        <taxon>Betaproteobacteria</taxon>
        <taxon>Burkholderiales</taxon>
        <taxon>Sphaerotilaceae</taxon>
        <taxon>Roseateles</taxon>
    </lineage>
</organism>
<dbReference type="Gene3D" id="3.50.30.60">
    <property type="entry name" value="LD-carboxypeptidase A C-terminal domain-like"/>
    <property type="match status" value="1"/>
</dbReference>
<dbReference type="InterPro" id="IPR003507">
    <property type="entry name" value="S66_fam"/>
</dbReference>
<dbReference type="SUPFAM" id="SSF52317">
    <property type="entry name" value="Class I glutamine amidotransferase-like"/>
    <property type="match status" value="1"/>
</dbReference>
<dbReference type="AlphaFoldDB" id="A0A2G9C8B6"/>
<feature type="compositionally biased region" description="Low complexity" evidence="6">
    <location>
        <begin position="47"/>
        <end position="62"/>
    </location>
</feature>
<evidence type="ECO:0000256" key="4">
    <source>
        <dbReference type="ARBA" id="ARBA00022801"/>
    </source>
</evidence>
<gene>
    <name evidence="9" type="ORF">CS062_13460</name>
</gene>
<dbReference type="GO" id="GO:0004180">
    <property type="term" value="F:carboxypeptidase activity"/>
    <property type="evidence" value="ECO:0007669"/>
    <property type="project" value="UniProtKB-KW"/>
</dbReference>
<evidence type="ECO:0000313" key="9">
    <source>
        <dbReference type="EMBL" id="PIM52690.1"/>
    </source>
</evidence>
<keyword evidence="5" id="KW-0720">Serine protease</keyword>
<dbReference type="Proteomes" id="UP000231501">
    <property type="component" value="Unassembled WGS sequence"/>
</dbReference>
<feature type="region of interest" description="Disordered" evidence="6">
    <location>
        <begin position="1"/>
        <end position="100"/>
    </location>
</feature>
<keyword evidence="3" id="KW-0645">Protease</keyword>
<keyword evidence="4" id="KW-0378">Hydrolase</keyword>
<evidence type="ECO:0000256" key="2">
    <source>
        <dbReference type="ARBA" id="ARBA00022645"/>
    </source>
</evidence>
<proteinExistence type="inferred from homology"/>
<dbReference type="GO" id="GO:0008236">
    <property type="term" value="F:serine-type peptidase activity"/>
    <property type="evidence" value="ECO:0007669"/>
    <property type="project" value="UniProtKB-KW"/>
</dbReference>
<dbReference type="GO" id="GO:0006508">
    <property type="term" value="P:proteolysis"/>
    <property type="evidence" value="ECO:0007669"/>
    <property type="project" value="UniProtKB-KW"/>
</dbReference>
<evidence type="ECO:0000259" key="8">
    <source>
        <dbReference type="Pfam" id="PF17676"/>
    </source>
</evidence>
<dbReference type="PANTHER" id="PTHR30237">
    <property type="entry name" value="MURAMOYLTETRAPEPTIDE CARBOXYPEPTIDASE"/>
    <property type="match status" value="1"/>
</dbReference>
<evidence type="ECO:0000259" key="7">
    <source>
        <dbReference type="Pfam" id="PF02016"/>
    </source>
</evidence>
<protein>
    <recommendedName>
        <fullName evidence="11">LD-carboxypeptidase</fullName>
    </recommendedName>
</protein>
<dbReference type="PANTHER" id="PTHR30237:SF2">
    <property type="entry name" value="MUREIN TETRAPEPTIDE CARBOXYPEPTIDASE"/>
    <property type="match status" value="1"/>
</dbReference>
<keyword evidence="2" id="KW-0121">Carboxypeptidase</keyword>
<comment type="caution">
    <text evidence="9">The sequence shown here is derived from an EMBL/GenBank/DDBJ whole genome shotgun (WGS) entry which is preliminary data.</text>
</comment>
<evidence type="ECO:0000256" key="6">
    <source>
        <dbReference type="SAM" id="MobiDB-lite"/>
    </source>
</evidence>